<dbReference type="OrthoDB" id="5987485at2759"/>
<comment type="caution">
    <text evidence="1">The sequence shown here is derived from an EMBL/GenBank/DDBJ whole genome shotgun (WGS) entry which is preliminary data.</text>
</comment>
<sequence length="150" mass="16807">MTSCGFKSLVGSPCGSSKYQKQASESIILLKCAKDIKGHLKRLNTYDSSLKKEATSTLILARAGVFDVDESDLHLTICPPHRDEYGIRWLTSKKNCACPTNWAPHKIMQRRGDRGITLQQSRLLYVYTSTVVPVASRKYNMLTTHCRSLA</sequence>
<evidence type="ECO:0000313" key="1">
    <source>
        <dbReference type="EMBL" id="CAB4042210.1"/>
    </source>
</evidence>
<accession>A0A6S7KJC5</accession>
<evidence type="ECO:0000313" key="2">
    <source>
        <dbReference type="Proteomes" id="UP001152795"/>
    </source>
</evidence>
<reference evidence="1" key="1">
    <citation type="submission" date="2020-04" db="EMBL/GenBank/DDBJ databases">
        <authorList>
            <person name="Alioto T."/>
            <person name="Alioto T."/>
            <person name="Gomez Garrido J."/>
        </authorList>
    </citation>
    <scope>NUCLEOTIDE SEQUENCE</scope>
    <source>
        <strain evidence="1">A484AB</strain>
    </source>
</reference>
<protein>
    <submittedName>
        <fullName evidence="1">Uncharacterized protein</fullName>
    </submittedName>
</protein>
<keyword evidence="2" id="KW-1185">Reference proteome</keyword>
<name>A0A6S7KJC5_PARCT</name>
<dbReference type="EMBL" id="CACRXK020029683">
    <property type="protein sequence ID" value="CAB4042210.1"/>
    <property type="molecule type" value="Genomic_DNA"/>
</dbReference>
<organism evidence="1 2">
    <name type="scientific">Paramuricea clavata</name>
    <name type="common">Red gorgonian</name>
    <name type="synonym">Violescent sea-whip</name>
    <dbReference type="NCBI Taxonomy" id="317549"/>
    <lineage>
        <taxon>Eukaryota</taxon>
        <taxon>Metazoa</taxon>
        <taxon>Cnidaria</taxon>
        <taxon>Anthozoa</taxon>
        <taxon>Octocorallia</taxon>
        <taxon>Malacalcyonacea</taxon>
        <taxon>Plexauridae</taxon>
        <taxon>Paramuricea</taxon>
    </lineage>
</organism>
<proteinExistence type="predicted"/>
<dbReference type="AlphaFoldDB" id="A0A6S7KJC5"/>
<dbReference type="Proteomes" id="UP001152795">
    <property type="component" value="Unassembled WGS sequence"/>
</dbReference>
<gene>
    <name evidence="1" type="ORF">PACLA_8A025314</name>
</gene>